<sequence>MDGRGSNKVAWEQVCTPRAHGEVGIQSVRAMNLAIMSKHIWHILTRKPHSIWVSWVHQYRLKRDTYWTYHGSEGSWGWKQLLKLHTTLISSLEYKVGDDSSFRLWLDPWHTEGPLIHKCPRGPRITGFPADSLLEEVLADGRWN</sequence>
<protein>
    <submittedName>
        <fullName evidence="1">Uncharacterized protein</fullName>
    </submittedName>
</protein>
<dbReference type="EMBL" id="JACGWN010000009">
    <property type="protein sequence ID" value="KAL0433334.1"/>
    <property type="molecule type" value="Genomic_DNA"/>
</dbReference>
<dbReference type="AlphaFoldDB" id="A0AAW2VWJ8"/>
<reference evidence="1" key="1">
    <citation type="submission" date="2020-06" db="EMBL/GenBank/DDBJ databases">
        <authorList>
            <person name="Li T."/>
            <person name="Hu X."/>
            <person name="Zhang T."/>
            <person name="Song X."/>
            <person name="Zhang H."/>
            <person name="Dai N."/>
            <person name="Sheng W."/>
            <person name="Hou X."/>
            <person name="Wei L."/>
        </authorList>
    </citation>
    <scope>NUCLEOTIDE SEQUENCE</scope>
    <source>
        <strain evidence="1">KEN1</strain>
        <tissue evidence="1">Leaf</tissue>
    </source>
</reference>
<reference evidence="1" key="2">
    <citation type="journal article" date="2024" name="Plant">
        <title>Genomic evolution and insights into agronomic trait innovations of Sesamum species.</title>
        <authorList>
            <person name="Miao H."/>
            <person name="Wang L."/>
            <person name="Qu L."/>
            <person name="Liu H."/>
            <person name="Sun Y."/>
            <person name="Le M."/>
            <person name="Wang Q."/>
            <person name="Wei S."/>
            <person name="Zheng Y."/>
            <person name="Lin W."/>
            <person name="Duan Y."/>
            <person name="Cao H."/>
            <person name="Xiong S."/>
            <person name="Wang X."/>
            <person name="Wei L."/>
            <person name="Li C."/>
            <person name="Ma Q."/>
            <person name="Ju M."/>
            <person name="Zhao R."/>
            <person name="Li G."/>
            <person name="Mu C."/>
            <person name="Tian Q."/>
            <person name="Mei H."/>
            <person name="Zhang T."/>
            <person name="Gao T."/>
            <person name="Zhang H."/>
        </authorList>
    </citation>
    <scope>NUCLEOTIDE SEQUENCE</scope>
    <source>
        <strain evidence="1">KEN1</strain>
    </source>
</reference>
<proteinExistence type="predicted"/>
<organism evidence="1">
    <name type="scientific">Sesamum latifolium</name>
    <dbReference type="NCBI Taxonomy" id="2727402"/>
    <lineage>
        <taxon>Eukaryota</taxon>
        <taxon>Viridiplantae</taxon>
        <taxon>Streptophyta</taxon>
        <taxon>Embryophyta</taxon>
        <taxon>Tracheophyta</taxon>
        <taxon>Spermatophyta</taxon>
        <taxon>Magnoliopsida</taxon>
        <taxon>eudicotyledons</taxon>
        <taxon>Gunneridae</taxon>
        <taxon>Pentapetalae</taxon>
        <taxon>asterids</taxon>
        <taxon>lamiids</taxon>
        <taxon>Lamiales</taxon>
        <taxon>Pedaliaceae</taxon>
        <taxon>Sesamum</taxon>
    </lineage>
</organism>
<gene>
    <name evidence="1" type="ORF">Slati_2667700</name>
</gene>
<evidence type="ECO:0000313" key="1">
    <source>
        <dbReference type="EMBL" id="KAL0433334.1"/>
    </source>
</evidence>
<comment type="caution">
    <text evidence="1">The sequence shown here is derived from an EMBL/GenBank/DDBJ whole genome shotgun (WGS) entry which is preliminary data.</text>
</comment>
<accession>A0AAW2VWJ8</accession>
<name>A0AAW2VWJ8_9LAMI</name>